<dbReference type="GO" id="GO:0005829">
    <property type="term" value="C:cytosol"/>
    <property type="evidence" value="ECO:0007669"/>
    <property type="project" value="TreeGrafter"/>
</dbReference>
<feature type="compositionally biased region" description="Pro residues" evidence="4">
    <location>
        <begin position="141"/>
        <end position="151"/>
    </location>
</feature>
<dbReference type="RefSeq" id="XP_025347077.1">
    <property type="nucleotide sequence ID" value="XM_025493582.1"/>
</dbReference>
<accession>A0A316U3W7</accession>
<feature type="region of interest" description="Disordered" evidence="4">
    <location>
        <begin position="137"/>
        <end position="165"/>
    </location>
</feature>
<feature type="domain" description="Inosine/uridine-preferring nucleoside hydrolase" evidence="5">
    <location>
        <begin position="103"/>
        <end position="405"/>
    </location>
</feature>
<dbReference type="GO" id="GO:0008477">
    <property type="term" value="F:purine nucleosidase activity"/>
    <property type="evidence" value="ECO:0007669"/>
    <property type="project" value="TreeGrafter"/>
</dbReference>
<evidence type="ECO:0000256" key="1">
    <source>
        <dbReference type="ARBA" id="ARBA00009176"/>
    </source>
</evidence>
<dbReference type="InterPro" id="IPR036452">
    <property type="entry name" value="Ribo_hydro-like"/>
</dbReference>
<gene>
    <name evidence="6" type="ORF">BCV69DRAFT_287697</name>
</gene>
<evidence type="ECO:0000313" key="6">
    <source>
        <dbReference type="EMBL" id="PWN19917.1"/>
    </source>
</evidence>
<organism evidence="6 7">
    <name type="scientific">Pseudomicrostroma glucosiphilum</name>
    <dbReference type="NCBI Taxonomy" id="1684307"/>
    <lineage>
        <taxon>Eukaryota</taxon>
        <taxon>Fungi</taxon>
        <taxon>Dikarya</taxon>
        <taxon>Basidiomycota</taxon>
        <taxon>Ustilaginomycotina</taxon>
        <taxon>Exobasidiomycetes</taxon>
        <taxon>Microstromatales</taxon>
        <taxon>Microstromatales incertae sedis</taxon>
        <taxon>Pseudomicrostroma</taxon>
    </lineage>
</organism>
<feature type="domain" description="Inosine/uridine-preferring nucleoside hydrolase" evidence="5">
    <location>
        <begin position="25"/>
        <end position="79"/>
    </location>
</feature>
<proteinExistence type="inferred from homology"/>
<evidence type="ECO:0000256" key="3">
    <source>
        <dbReference type="ARBA" id="ARBA00023295"/>
    </source>
</evidence>
<dbReference type="EMBL" id="KZ819329">
    <property type="protein sequence ID" value="PWN19917.1"/>
    <property type="molecule type" value="Genomic_DNA"/>
</dbReference>
<dbReference type="STRING" id="1684307.A0A316U3W7"/>
<keyword evidence="3" id="KW-0326">Glycosidase</keyword>
<dbReference type="PANTHER" id="PTHR12304:SF56">
    <property type="entry name" value="HYDROLASE, PUTATIVE (AFU_ORTHOLOGUE AFUA_1G11790)-RELATED"/>
    <property type="match status" value="1"/>
</dbReference>
<dbReference type="AlphaFoldDB" id="A0A316U3W7"/>
<protein>
    <submittedName>
        <fullName evidence="6">Nucleoside hydrolase</fullName>
    </submittedName>
</protein>
<keyword evidence="7" id="KW-1185">Reference proteome</keyword>
<dbReference type="GeneID" id="37015316"/>
<dbReference type="Pfam" id="PF01156">
    <property type="entry name" value="IU_nuc_hydro"/>
    <property type="match status" value="2"/>
</dbReference>
<comment type="similarity">
    <text evidence="1">Belongs to the IUNH family.</text>
</comment>
<reference evidence="6 7" key="1">
    <citation type="journal article" date="2018" name="Mol. Biol. Evol.">
        <title>Broad Genomic Sampling Reveals a Smut Pathogenic Ancestry of the Fungal Clade Ustilaginomycotina.</title>
        <authorList>
            <person name="Kijpornyongpan T."/>
            <person name="Mondo S.J."/>
            <person name="Barry K."/>
            <person name="Sandor L."/>
            <person name="Lee J."/>
            <person name="Lipzen A."/>
            <person name="Pangilinan J."/>
            <person name="LaButti K."/>
            <person name="Hainaut M."/>
            <person name="Henrissat B."/>
            <person name="Grigoriev I.V."/>
            <person name="Spatafora J.W."/>
            <person name="Aime M.C."/>
        </authorList>
    </citation>
    <scope>NUCLEOTIDE SEQUENCE [LARGE SCALE GENOMIC DNA]</scope>
    <source>
        <strain evidence="6 7">MCA 4718</strain>
    </source>
</reference>
<evidence type="ECO:0000313" key="7">
    <source>
        <dbReference type="Proteomes" id="UP000245942"/>
    </source>
</evidence>
<sequence length="406" mass="43858">MTSSSSSSSAPLPPHYSPPDQPLKLIIDSDPGVDDVLAFLLALSLPHVHLLAITLTFGNTTLDYARDNVLRTFEVLKKQDELEKRTGGEGGSRWHRAVGPGARKIEVALGAEGPLKGVERFTASYFHGRDGLSSISSLPGDPHPLPIPPPGSDSHPRDKPFFPAPLSLSSHSSPQLILSLLASHPPGTIRIAALGPVTNLAEAWLQDPQTFSRVGLISIMGGSLDEPGNTSPVAEFNTYADPWAAKVLFEESVGHGCLSGRRGRRLPIELLPLDITGRHTVQYGNLMKAEGPLGNFITSILTHPRKMTNSYAPYGLPFSAERDDLFQAHDPLAVAHACFAPSEAGKGGEAYHQYHEYLEAHQSQNDASSGVQEGEQREDSTGWVYTERRFAVEAEGKLTRGMCIVE</sequence>
<feature type="compositionally biased region" description="Pro residues" evidence="4">
    <location>
        <begin position="11"/>
        <end position="21"/>
    </location>
</feature>
<evidence type="ECO:0000256" key="2">
    <source>
        <dbReference type="ARBA" id="ARBA00022801"/>
    </source>
</evidence>
<evidence type="ECO:0000259" key="5">
    <source>
        <dbReference type="Pfam" id="PF01156"/>
    </source>
</evidence>
<dbReference type="Proteomes" id="UP000245942">
    <property type="component" value="Unassembled WGS sequence"/>
</dbReference>
<dbReference type="SUPFAM" id="SSF53590">
    <property type="entry name" value="Nucleoside hydrolase"/>
    <property type="match status" value="1"/>
</dbReference>
<feature type="compositionally biased region" description="Low complexity" evidence="4">
    <location>
        <begin position="1"/>
        <end position="10"/>
    </location>
</feature>
<dbReference type="InterPro" id="IPR023186">
    <property type="entry name" value="IUNH"/>
</dbReference>
<dbReference type="PANTHER" id="PTHR12304">
    <property type="entry name" value="INOSINE-URIDINE PREFERRING NUCLEOSIDE HYDROLASE"/>
    <property type="match status" value="1"/>
</dbReference>
<dbReference type="Gene3D" id="3.90.245.10">
    <property type="entry name" value="Ribonucleoside hydrolase-like"/>
    <property type="match status" value="1"/>
</dbReference>
<dbReference type="OrthoDB" id="5783963at2759"/>
<evidence type="ECO:0000256" key="4">
    <source>
        <dbReference type="SAM" id="MobiDB-lite"/>
    </source>
</evidence>
<dbReference type="InterPro" id="IPR001910">
    <property type="entry name" value="Inosine/uridine_hydrolase_dom"/>
</dbReference>
<dbReference type="GO" id="GO:0006152">
    <property type="term" value="P:purine nucleoside catabolic process"/>
    <property type="evidence" value="ECO:0007669"/>
    <property type="project" value="TreeGrafter"/>
</dbReference>
<feature type="region of interest" description="Disordered" evidence="4">
    <location>
        <begin position="1"/>
        <end position="22"/>
    </location>
</feature>
<keyword evidence="2 6" id="KW-0378">Hydrolase</keyword>
<name>A0A316U3W7_9BASI</name>